<reference evidence="3" key="1">
    <citation type="journal article" date="2019" name="Int. J. Syst. Evol. Microbiol.">
        <title>The Global Catalogue of Microorganisms (GCM) 10K type strain sequencing project: providing services to taxonomists for standard genome sequencing and annotation.</title>
        <authorList>
            <consortium name="The Broad Institute Genomics Platform"/>
            <consortium name="The Broad Institute Genome Sequencing Center for Infectious Disease"/>
            <person name="Wu L."/>
            <person name="Ma J."/>
        </authorList>
    </citation>
    <scope>NUCLEOTIDE SEQUENCE [LARGE SCALE GENOMIC DNA]</scope>
    <source>
        <strain evidence="3">CGMCC 1.10992</strain>
    </source>
</reference>
<name>A0ABW4XHT8_9GAMM</name>
<sequence length="144" mass="15701">MKSLIIATISALIIFSSPSQARDDLVHLNIEQVLTSSKAAGVLNPNIKLYFGEQSYPAPSEHYGEVVTNKKTNAFGKSDEEACSWVFLSAIKALQQRAVREGHNAVVDITSYYKKNEYKSNEEFECGAGTLMAGVALKGKIVSL</sequence>
<feature type="signal peptide" evidence="1">
    <location>
        <begin position="1"/>
        <end position="21"/>
    </location>
</feature>
<keyword evidence="1" id="KW-0732">Signal</keyword>
<evidence type="ECO:0000313" key="2">
    <source>
        <dbReference type="EMBL" id="MFD2094647.1"/>
    </source>
</evidence>
<dbReference type="RefSeq" id="WP_345338813.1">
    <property type="nucleotide sequence ID" value="NZ_BAABLI010000007.1"/>
</dbReference>
<evidence type="ECO:0000313" key="3">
    <source>
        <dbReference type="Proteomes" id="UP001597380"/>
    </source>
</evidence>
<dbReference type="Proteomes" id="UP001597380">
    <property type="component" value="Unassembled WGS sequence"/>
</dbReference>
<comment type="caution">
    <text evidence="2">The sequence shown here is derived from an EMBL/GenBank/DDBJ whole genome shotgun (WGS) entry which is preliminary data.</text>
</comment>
<evidence type="ECO:0000256" key="1">
    <source>
        <dbReference type="SAM" id="SignalP"/>
    </source>
</evidence>
<feature type="chain" id="PRO_5046794010" evidence="1">
    <location>
        <begin position="22"/>
        <end position="144"/>
    </location>
</feature>
<keyword evidence="3" id="KW-1185">Reference proteome</keyword>
<proteinExistence type="predicted"/>
<gene>
    <name evidence="2" type="ORF">ACFSJ3_01500</name>
</gene>
<accession>A0ABW4XHT8</accession>
<organism evidence="2 3">
    <name type="scientific">Corallincola platygyrae</name>
    <dbReference type="NCBI Taxonomy" id="1193278"/>
    <lineage>
        <taxon>Bacteria</taxon>
        <taxon>Pseudomonadati</taxon>
        <taxon>Pseudomonadota</taxon>
        <taxon>Gammaproteobacteria</taxon>
        <taxon>Alteromonadales</taxon>
        <taxon>Psychromonadaceae</taxon>
        <taxon>Corallincola</taxon>
    </lineage>
</organism>
<protein>
    <submittedName>
        <fullName evidence="2">Excinuclease ABC subunit A</fullName>
    </submittedName>
</protein>
<dbReference type="EMBL" id="JBHUHT010000004">
    <property type="protein sequence ID" value="MFD2094647.1"/>
    <property type="molecule type" value="Genomic_DNA"/>
</dbReference>